<reference evidence="2 3" key="1">
    <citation type="submission" date="2020-08" db="EMBL/GenBank/DDBJ databases">
        <title>Sequencing the genomes of 1000 actinobacteria strains.</title>
        <authorList>
            <person name="Klenk H.-P."/>
        </authorList>
    </citation>
    <scope>NUCLEOTIDE SEQUENCE [LARGE SCALE GENOMIC DNA]</scope>
    <source>
        <strain evidence="2 3">DSM 44320</strain>
    </source>
</reference>
<dbReference type="EMBL" id="JACIBV010000001">
    <property type="protein sequence ID" value="MBB3729225.1"/>
    <property type="molecule type" value="Genomic_DNA"/>
</dbReference>
<evidence type="ECO:0000313" key="2">
    <source>
        <dbReference type="EMBL" id="MBB3729225.1"/>
    </source>
</evidence>
<organism evidence="2 3">
    <name type="scientific">Nonomuraea dietziae</name>
    <dbReference type="NCBI Taxonomy" id="65515"/>
    <lineage>
        <taxon>Bacteria</taxon>
        <taxon>Bacillati</taxon>
        <taxon>Actinomycetota</taxon>
        <taxon>Actinomycetes</taxon>
        <taxon>Streptosporangiales</taxon>
        <taxon>Streptosporangiaceae</taxon>
        <taxon>Nonomuraea</taxon>
    </lineage>
</organism>
<protein>
    <submittedName>
        <fullName evidence="2">Uncharacterized protein</fullName>
    </submittedName>
</protein>
<proteinExistence type="predicted"/>
<keyword evidence="1" id="KW-0472">Membrane</keyword>
<comment type="caution">
    <text evidence="2">The sequence shown here is derived from an EMBL/GenBank/DDBJ whole genome shotgun (WGS) entry which is preliminary data.</text>
</comment>
<gene>
    <name evidence="2" type="ORF">FHR33_005085</name>
</gene>
<dbReference type="GeneID" id="95391418"/>
<dbReference type="Proteomes" id="UP000579945">
    <property type="component" value="Unassembled WGS sequence"/>
</dbReference>
<dbReference type="RefSeq" id="WP_183652222.1">
    <property type="nucleotide sequence ID" value="NZ_JACIBV010000001.1"/>
</dbReference>
<evidence type="ECO:0000313" key="3">
    <source>
        <dbReference type="Proteomes" id="UP000579945"/>
    </source>
</evidence>
<evidence type="ECO:0000256" key="1">
    <source>
        <dbReference type="SAM" id="Phobius"/>
    </source>
</evidence>
<feature type="transmembrane region" description="Helical" evidence="1">
    <location>
        <begin position="35"/>
        <end position="55"/>
    </location>
</feature>
<sequence>MSRNPRHQIYPAVGDLPAAERSGSLVRLWRMRTELLLTAGLALVLLAAVGGGRWVPFLALTSAVSVPAVTRVGRNWIVAHAWCVASRHRLQRLCLETTMHTRAGRIPLILWITPTARGEKALVLTRAGICAEDFEAFAGEIEAACFARDVRIHKHRRWAHLVIVEIIRRDQSEGAVAPGVERLYGRSGWVSLKSTRAETEEPPGRAPALLIPV</sequence>
<accession>A0A7W5VCA6</accession>
<keyword evidence="1" id="KW-1133">Transmembrane helix</keyword>
<keyword evidence="3" id="KW-1185">Reference proteome</keyword>
<keyword evidence="1" id="KW-0812">Transmembrane</keyword>
<dbReference type="AlphaFoldDB" id="A0A7W5VCA6"/>
<name>A0A7W5VCA6_9ACTN</name>